<comment type="caution">
    <text evidence="2">The sequence shown here is derived from an EMBL/GenBank/DDBJ whole genome shotgun (WGS) entry which is preliminary data.</text>
</comment>
<dbReference type="Gene3D" id="1.10.1470.10">
    <property type="entry name" value="YjbJ"/>
    <property type="match status" value="1"/>
</dbReference>
<proteinExistence type="predicted"/>
<dbReference type="Proteomes" id="UP000236214">
    <property type="component" value="Unassembled WGS sequence"/>
</dbReference>
<evidence type="ECO:0000256" key="1">
    <source>
        <dbReference type="SAM" id="MobiDB-lite"/>
    </source>
</evidence>
<dbReference type="InterPro" id="IPR036629">
    <property type="entry name" value="YjbJ_sf"/>
</dbReference>
<feature type="compositionally biased region" description="Basic and acidic residues" evidence="1">
    <location>
        <begin position="37"/>
        <end position="64"/>
    </location>
</feature>
<dbReference type="AlphaFoldDB" id="A0A2H6C1K6"/>
<name>A0A2H6C1K6_TETHA</name>
<dbReference type="GeneID" id="64054607"/>
<reference evidence="2 3" key="1">
    <citation type="submission" date="2016-05" db="EMBL/GenBank/DDBJ databases">
        <title>Whole genome sequencing of Tetragenococcus halophilus subsp. halophilus NISL 7118.</title>
        <authorList>
            <person name="Shiwa Y."/>
            <person name="Nishimura I."/>
            <person name="Yoshikawa H."/>
            <person name="Koyama Y."/>
            <person name="Oguma T."/>
        </authorList>
    </citation>
    <scope>NUCLEOTIDE SEQUENCE [LARGE SCALE GENOMIC DNA]</scope>
    <source>
        <strain evidence="2 3">NISL 7118</strain>
    </source>
</reference>
<feature type="region of interest" description="Disordered" evidence="1">
    <location>
        <begin position="1"/>
        <end position="73"/>
    </location>
</feature>
<dbReference type="RefSeq" id="WP_014124174.1">
    <property type="nucleotide sequence ID" value="NZ_BAABQP010000018.1"/>
</dbReference>
<accession>A0A2H6C1K6</accession>
<protein>
    <submittedName>
        <fullName evidence="2">Uncharacterized protein</fullName>
    </submittedName>
</protein>
<dbReference type="SUPFAM" id="SSF69047">
    <property type="entry name" value="Hypothetical protein YjbJ"/>
    <property type="match status" value="1"/>
</dbReference>
<keyword evidence="3" id="KW-1185">Reference proteome</keyword>
<evidence type="ECO:0000313" key="3">
    <source>
        <dbReference type="Proteomes" id="UP000236214"/>
    </source>
</evidence>
<gene>
    <name evidence="2" type="ORF">TEHN7118_0535</name>
</gene>
<sequence>MSTNKDDLKGKFTEAKGKVTGDSTEELKGKAQQGLGKAKDKAQEAADKAADKVNEQVDEKKDESQDNDSGNNE</sequence>
<organism evidence="2 3">
    <name type="scientific">Tetragenococcus halophilus subsp. halophilus</name>
    <dbReference type="NCBI Taxonomy" id="1513897"/>
    <lineage>
        <taxon>Bacteria</taxon>
        <taxon>Bacillati</taxon>
        <taxon>Bacillota</taxon>
        <taxon>Bacilli</taxon>
        <taxon>Lactobacillales</taxon>
        <taxon>Enterococcaceae</taxon>
        <taxon>Tetragenococcus</taxon>
    </lineage>
</organism>
<evidence type="ECO:0000313" key="2">
    <source>
        <dbReference type="EMBL" id="GBD67729.1"/>
    </source>
</evidence>
<dbReference type="EMBL" id="BDEC01000017">
    <property type="protein sequence ID" value="GBD67729.1"/>
    <property type="molecule type" value="Genomic_DNA"/>
</dbReference>
<feature type="compositionally biased region" description="Basic and acidic residues" evidence="1">
    <location>
        <begin position="1"/>
        <end position="29"/>
    </location>
</feature>